<dbReference type="PANTHER" id="PTHR43701">
    <property type="entry name" value="MEMBRANE TRANSPORTER PROTEIN MJ0441-RELATED"/>
    <property type="match status" value="1"/>
</dbReference>
<dbReference type="AlphaFoldDB" id="A0A935IRC2"/>
<evidence type="ECO:0000256" key="6">
    <source>
        <dbReference type="RuleBase" id="RU363041"/>
    </source>
</evidence>
<dbReference type="EMBL" id="JADIXZ010000001">
    <property type="protein sequence ID" value="MBK6299725.1"/>
    <property type="molecule type" value="Genomic_DNA"/>
</dbReference>
<dbReference type="InterPro" id="IPR051598">
    <property type="entry name" value="TSUP/Inactive_protease-like"/>
</dbReference>
<evidence type="ECO:0000313" key="10">
    <source>
        <dbReference type="EMBL" id="MBL0002482.1"/>
    </source>
</evidence>
<dbReference type="Proteomes" id="UP000718281">
    <property type="component" value="Unassembled WGS sequence"/>
</dbReference>
<organism evidence="9 12">
    <name type="scientific">Candidatus Phosphoribacter hodrii</name>
    <dbReference type="NCBI Taxonomy" id="2953743"/>
    <lineage>
        <taxon>Bacteria</taxon>
        <taxon>Bacillati</taxon>
        <taxon>Actinomycetota</taxon>
        <taxon>Actinomycetes</taxon>
        <taxon>Micrococcales</taxon>
        <taxon>Dermatophilaceae</taxon>
        <taxon>Candidatus Phosphoribacter</taxon>
    </lineage>
</organism>
<dbReference type="EMBL" id="JADKGK010000003">
    <property type="protein sequence ID" value="MBL0002482.1"/>
    <property type="molecule type" value="Genomic_DNA"/>
</dbReference>
<evidence type="ECO:0000256" key="2">
    <source>
        <dbReference type="ARBA" id="ARBA00009142"/>
    </source>
</evidence>
<dbReference type="InterPro" id="IPR002781">
    <property type="entry name" value="TM_pro_TauE-like"/>
</dbReference>
<comment type="caution">
    <text evidence="9">The sequence shown here is derived from an EMBL/GenBank/DDBJ whole genome shotgun (WGS) entry which is preliminary data.</text>
</comment>
<evidence type="ECO:0000313" key="8">
    <source>
        <dbReference type="EMBL" id="MBK6299725.1"/>
    </source>
</evidence>
<evidence type="ECO:0000313" key="9">
    <source>
        <dbReference type="EMBL" id="MBK7273651.1"/>
    </source>
</evidence>
<feature type="transmembrane region" description="Helical" evidence="6">
    <location>
        <begin position="54"/>
        <end position="72"/>
    </location>
</feature>
<feature type="transmembrane region" description="Helical" evidence="6">
    <location>
        <begin position="189"/>
        <end position="208"/>
    </location>
</feature>
<gene>
    <name evidence="8" type="ORF">IPF40_01270</name>
    <name evidence="9" type="ORF">IPI13_10985</name>
    <name evidence="10" type="ORF">IPP00_00210</name>
</gene>
<evidence type="ECO:0000256" key="7">
    <source>
        <dbReference type="SAM" id="MobiDB-lite"/>
    </source>
</evidence>
<keyword evidence="3 6" id="KW-0812">Transmembrane</keyword>
<keyword evidence="5 6" id="KW-0472">Membrane</keyword>
<dbReference type="EMBL" id="JADJIB010000004">
    <property type="protein sequence ID" value="MBK7273651.1"/>
    <property type="molecule type" value="Genomic_DNA"/>
</dbReference>
<feature type="transmembrane region" description="Helical" evidence="6">
    <location>
        <begin position="78"/>
        <end position="99"/>
    </location>
</feature>
<sequence>MGALGGGGAILTIPVLIYVVGMPPHDATTASLVIIGVSAAATAISHIRGGTARVPEAVILAAVGTIGTYAGSLASAAVAAPVLVVLLASLLAVVGALMLRQSSAVIEDLGSLIDGAAEGVADGADDGAVGGRHRPPPADDRAGGHRVRRFGPVAAVGIGVGLLTGFFGVGGGFAIVPALTLVLGYPMRAAIGTSLLVIALNSATALGARVIQGVSLDWPLVGTFTLGAIVGGLIGGRLARRASPETLRRGFAMLLFLVAAYMLGSAVAHR</sequence>
<proteinExistence type="inferred from homology"/>
<evidence type="ECO:0000256" key="5">
    <source>
        <dbReference type="ARBA" id="ARBA00023136"/>
    </source>
</evidence>
<dbReference type="GO" id="GO:0005886">
    <property type="term" value="C:plasma membrane"/>
    <property type="evidence" value="ECO:0007669"/>
    <property type="project" value="UniProtKB-SubCell"/>
</dbReference>
<evidence type="ECO:0000313" key="12">
    <source>
        <dbReference type="Proteomes" id="UP000726105"/>
    </source>
</evidence>
<name>A0A935IRC2_9MICO</name>
<reference evidence="11 12" key="1">
    <citation type="submission" date="2020-10" db="EMBL/GenBank/DDBJ databases">
        <title>Connecting structure to function with the recovery of over 1000 high-quality activated sludge metagenome-assembled genomes encoding full-length rRNA genes using long-read sequencing.</title>
        <authorList>
            <person name="Singleton C.M."/>
            <person name="Petriglieri F."/>
            <person name="Kristensen J.M."/>
            <person name="Kirkegaard R.H."/>
            <person name="Michaelsen T.Y."/>
            <person name="Andersen M.H."/>
            <person name="Karst S.M."/>
            <person name="Dueholm M.S."/>
            <person name="Nielsen P.H."/>
            <person name="Albertsen M."/>
        </authorList>
    </citation>
    <scope>NUCLEOTIDE SEQUENCE [LARGE SCALE GENOMIC DNA]</scope>
    <source>
        <strain evidence="8">AalE_18-Q3-R2-46_BAT3C.188</strain>
        <strain evidence="9">Ega_18-Q3-R5-49_MAXAC.001</strain>
        <strain evidence="10">Ribe_18-Q3-R11-54_MAXAC.001</strain>
    </source>
</reference>
<dbReference type="Proteomes" id="UP000886632">
    <property type="component" value="Unassembled WGS sequence"/>
</dbReference>
<accession>A0A935IRC2</accession>
<feature type="region of interest" description="Disordered" evidence="7">
    <location>
        <begin position="124"/>
        <end position="144"/>
    </location>
</feature>
<evidence type="ECO:0000313" key="11">
    <source>
        <dbReference type="Proteomes" id="UP000718281"/>
    </source>
</evidence>
<comment type="similarity">
    <text evidence="2 6">Belongs to the 4-toluene sulfonate uptake permease (TSUP) (TC 2.A.102) family.</text>
</comment>
<evidence type="ECO:0000256" key="3">
    <source>
        <dbReference type="ARBA" id="ARBA00022692"/>
    </source>
</evidence>
<feature type="transmembrane region" description="Helical" evidence="6">
    <location>
        <begin position="251"/>
        <end position="268"/>
    </location>
</feature>
<protein>
    <recommendedName>
        <fullName evidence="6">Probable membrane transporter protein</fullName>
    </recommendedName>
</protein>
<evidence type="ECO:0000256" key="4">
    <source>
        <dbReference type="ARBA" id="ARBA00022989"/>
    </source>
</evidence>
<keyword evidence="4 6" id="KW-1133">Transmembrane helix</keyword>
<dbReference type="Proteomes" id="UP000726105">
    <property type="component" value="Unassembled WGS sequence"/>
</dbReference>
<feature type="transmembrane region" description="Helical" evidence="6">
    <location>
        <begin position="153"/>
        <end position="183"/>
    </location>
</feature>
<evidence type="ECO:0000256" key="1">
    <source>
        <dbReference type="ARBA" id="ARBA00004141"/>
    </source>
</evidence>
<feature type="transmembrane region" description="Helical" evidence="6">
    <location>
        <begin position="220"/>
        <end position="239"/>
    </location>
</feature>
<dbReference type="PANTHER" id="PTHR43701:SF2">
    <property type="entry name" value="MEMBRANE TRANSPORTER PROTEIN YJNA-RELATED"/>
    <property type="match status" value="1"/>
</dbReference>
<feature type="transmembrane region" description="Helical" evidence="6">
    <location>
        <begin position="27"/>
        <end position="47"/>
    </location>
</feature>
<comment type="subcellular location">
    <subcellularLocation>
        <location evidence="6">Cell membrane</location>
        <topology evidence="6">Multi-pass membrane protein</topology>
    </subcellularLocation>
    <subcellularLocation>
        <location evidence="1">Membrane</location>
        <topology evidence="1">Multi-pass membrane protein</topology>
    </subcellularLocation>
</comment>
<keyword evidence="6" id="KW-1003">Cell membrane</keyword>
<dbReference type="Pfam" id="PF01925">
    <property type="entry name" value="TauE"/>
    <property type="match status" value="1"/>
</dbReference>